<dbReference type="EMBL" id="JBBBNY010000001">
    <property type="protein sequence ID" value="MEI7035728.1"/>
    <property type="molecule type" value="Genomic_DNA"/>
</dbReference>
<evidence type="ECO:0000313" key="2">
    <source>
        <dbReference type="Proteomes" id="UP001381174"/>
    </source>
</evidence>
<proteinExistence type="predicted"/>
<dbReference type="PANTHER" id="PTHR46577:SF1">
    <property type="entry name" value="HTH-TYPE TRANSCRIPTIONAL REGULATORY PROTEIN GABR"/>
    <property type="match status" value="1"/>
</dbReference>
<protein>
    <recommendedName>
        <fullName evidence="3">Aminotransferase class I/classII domain-containing protein</fullName>
    </recommendedName>
</protein>
<sequence length="150" mass="16567">MPNALDDDFSKWLDVMGLSSIEQAALANFMRNGAFERHLRRASQMLRNRRTALVDSLRRHLGDRIELQDSHAGMHLVVWLRDMDHARRQALIEHALTQGPGLHSTAPSYFSPPPRAGLLLGYAGLSVAELKAAVALLGHCLRTLPEAVAA</sequence>
<dbReference type="SUPFAM" id="SSF53383">
    <property type="entry name" value="PLP-dependent transferases"/>
    <property type="match status" value="1"/>
</dbReference>
<dbReference type="RefSeq" id="WP_336806340.1">
    <property type="nucleotide sequence ID" value="NZ_JBBBNY010000001.1"/>
</dbReference>
<accession>A0ABU8J862</accession>
<dbReference type="PANTHER" id="PTHR46577">
    <property type="entry name" value="HTH-TYPE TRANSCRIPTIONAL REGULATORY PROTEIN GABR"/>
    <property type="match status" value="1"/>
</dbReference>
<name>A0ABU8J862_9GAMM</name>
<gene>
    <name evidence="1" type="ORF">WAT24_03025</name>
</gene>
<evidence type="ECO:0000313" key="1">
    <source>
        <dbReference type="EMBL" id="MEI7035728.1"/>
    </source>
</evidence>
<dbReference type="InterPro" id="IPR015424">
    <property type="entry name" value="PyrdxlP-dep_Trfase"/>
</dbReference>
<keyword evidence="2" id="KW-1185">Reference proteome</keyword>
<comment type="caution">
    <text evidence="1">The sequence shown here is derived from an EMBL/GenBank/DDBJ whole genome shotgun (WGS) entry which is preliminary data.</text>
</comment>
<evidence type="ECO:0008006" key="3">
    <source>
        <dbReference type="Google" id="ProtNLM"/>
    </source>
</evidence>
<dbReference type="Proteomes" id="UP001381174">
    <property type="component" value="Unassembled WGS sequence"/>
</dbReference>
<dbReference type="InterPro" id="IPR051446">
    <property type="entry name" value="HTH_trans_reg/aminotransferase"/>
</dbReference>
<dbReference type="InterPro" id="IPR015421">
    <property type="entry name" value="PyrdxlP-dep_Trfase_major"/>
</dbReference>
<dbReference type="Gene3D" id="3.40.640.10">
    <property type="entry name" value="Type I PLP-dependent aspartate aminotransferase-like (Major domain)"/>
    <property type="match status" value="1"/>
</dbReference>
<organism evidence="1 2">
    <name type="scientific">Fulvimonas yonginensis</name>
    <dbReference type="NCBI Taxonomy" id="1495200"/>
    <lineage>
        <taxon>Bacteria</taxon>
        <taxon>Pseudomonadati</taxon>
        <taxon>Pseudomonadota</taxon>
        <taxon>Gammaproteobacteria</taxon>
        <taxon>Lysobacterales</taxon>
        <taxon>Rhodanobacteraceae</taxon>
        <taxon>Fulvimonas</taxon>
    </lineage>
</organism>
<reference evidence="1 2" key="1">
    <citation type="journal article" date="2014" name="Int. J. Syst. Evol. Microbiol.">
        <title>Fulvimonas yonginensis sp. nov., isolated from greenhouse soil, and emended description of the genus Fulvimonas.</title>
        <authorList>
            <person name="Ahn J.H."/>
            <person name="Kim S.J."/>
            <person name="Weon H.Y."/>
            <person name="Hong S.B."/>
            <person name="Seok S.J."/>
            <person name="Kwon S.W."/>
        </authorList>
    </citation>
    <scope>NUCLEOTIDE SEQUENCE [LARGE SCALE GENOMIC DNA]</scope>
    <source>
        <strain evidence="1 2">KACC 16952</strain>
    </source>
</reference>